<comment type="caution">
    <text evidence="2">The sequence shown here is derived from an EMBL/GenBank/DDBJ whole genome shotgun (WGS) entry which is preliminary data.</text>
</comment>
<feature type="transmembrane region" description="Helical" evidence="1">
    <location>
        <begin position="21"/>
        <end position="41"/>
    </location>
</feature>
<protein>
    <recommendedName>
        <fullName evidence="4">DUF2752 domain-containing protein</fullName>
    </recommendedName>
</protein>
<evidence type="ECO:0000313" key="3">
    <source>
        <dbReference type="Proteomes" id="UP001500051"/>
    </source>
</evidence>
<keyword evidence="1" id="KW-1133">Transmembrane helix</keyword>
<dbReference type="Pfam" id="PF10825">
    <property type="entry name" value="DUF2752"/>
    <property type="match status" value="1"/>
</dbReference>
<evidence type="ECO:0000256" key="1">
    <source>
        <dbReference type="SAM" id="Phobius"/>
    </source>
</evidence>
<evidence type="ECO:0000313" key="2">
    <source>
        <dbReference type="EMBL" id="GAA3713993.1"/>
    </source>
</evidence>
<dbReference type="EMBL" id="BAAAYX010000019">
    <property type="protein sequence ID" value="GAA3713993.1"/>
    <property type="molecule type" value="Genomic_DNA"/>
</dbReference>
<evidence type="ECO:0008006" key="4">
    <source>
        <dbReference type="Google" id="ProtNLM"/>
    </source>
</evidence>
<keyword evidence="1" id="KW-0812">Transmembrane</keyword>
<reference evidence="3" key="1">
    <citation type="journal article" date="2019" name="Int. J. Syst. Evol. Microbiol.">
        <title>The Global Catalogue of Microorganisms (GCM) 10K type strain sequencing project: providing services to taxonomists for standard genome sequencing and annotation.</title>
        <authorList>
            <consortium name="The Broad Institute Genomics Platform"/>
            <consortium name="The Broad Institute Genome Sequencing Center for Infectious Disease"/>
            <person name="Wu L."/>
            <person name="Ma J."/>
        </authorList>
    </citation>
    <scope>NUCLEOTIDE SEQUENCE [LARGE SCALE GENOMIC DNA]</scope>
    <source>
        <strain evidence="3">JCM 16548</strain>
    </source>
</reference>
<gene>
    <name evidence="2" type="ORF">GCM10022204_36360</name>
</gene>
<feature type="transmembrane region" description="Helical" evidence="1">
    <location>
        <begin position="80"/>
        <end position="100"/>
    </location>
</feature>
<dbReference type="RefSeq" id="WP_344813879.1">
    <property type="nucleotide sequence ID" value="NZ_BAAAYX010000019.1"/>
</dbReference>
<dbReference type="Proteomes" id="UP001500051">
    <property type="component" value="Unassembled WGS sequence"/>
</dbReference>
<dbReference type="InterPro" id="IPR021215">
    <property type="entry name" value="DUF2752"/>
</dbReference>
<sequence length="147" mass="15946">MTTTRTAWLSWAVEPTDRHRPITILATVGLFAGVLMAFLGLPPVDLHGPLHHLGLMDPFCGGTRAAYYTLRGQGGQAWRYNPLGLVAVLAASVAVARAAAGLLTRRWVNLTMRWSPARRRTLVATIVVAAAALEVRQQLIAPLLMAR</sequence>
<name>A0ABP7E6X4_9ACTN</name>
<organism evidence="2 3">
    <name type="scientific">Microlunatus aurantiacus</name>
    <dbReference type="NCBI Taxonomy" id="446786"/>
    <lineage>
        <taxon>Bacteria</taxon>
        <taxon>Bacillati</taxon>
        <taxon>Actinomycetota</taxon>
        <taxon>Actinomycetes</taxon>
        <taxon>Propionibacteriales</taxon>
        <taxon>Propionibacteriaceae</taxon>
        <taxon>Microlunatus</taxon>
    </lineage>
</organism>
<proteinExistence type="predicted"/>
<accession>A0ABP7E6X4</accession>
<keyword evidence="1" id="KW-0472">Membrane</keyword>
<keyword evidence="3" id="KW-1185">Reference proteome</keyword>